<dbReference type="Gene3D" id="1.20.120.450">
    <property type="entry name" value="dinb family like domain"/>
    <property type="match status" value="1"/>
</dbReference>
<dbReference type="Proteomes" id="UP000187412">
    <property type="component" value="Unassembled WGS sequence"/>
</dbReference>
<feature type="domain" description="DinB-like" evidence="1">
    <location>
        <begin position="12"/>
        <end position="147"/>
    </location>
</feature>
<evidence type="ECO:0000313" key="2">
    <source>
        <dbReference type="EMBL" id="OMD43809.1"/>
    </source>
</evidence>
<dbReference type="InterPro" id="IPR024775">
    <property type="entry name" value="DinB-like"/>
</dbReference>
<reference evidence="2 3" key="1">
    <citation type="submission" date="2016-10" db="EMBL/GenBank/DDBJ databases">
        <title>Paenibacillus species isolates.</title>
        <authorList>
            <person name="Beno S.M."/>
        </authorList>
    </citation>
    <scope>NUCLEOTIDE SEQUENCE [LARGE SCALE GENOMIC DNA]</scope>
    <source>
        <strain evidence="2 3">FSL H7-0744</strain>
    </source>
</reference>
<gene>
    <name evidence="2" type="ORF">BSK56_23655</name>
</gene>
<protein>
    <recommendedName>
        <fullName evidence="1">DinB-like domain-containing protein</fullName>
    </recommendedName>
</protein>
<proteinExistence type="predicted"/>
<dbReference type="SUPFAM" id="SSF109854">
    <property type="entry name" value="DinB/YfiT-like putative metalloenzymes"/>
    <property type="match status" value="1"/>
</dbReference>
<keyword evidence="3" id="KW-1185">Reference proteome</keyword>
<dbReference type="Pfam" id="PF12867">
    <property type="entry name" value="DinB_2"/>
    <property type="match status" value="1"/>
</dbReference>
<dbReference type="EMBL" id="MPTB01000034">
    <property type="protein sequence ID" value="OMD43809.1"/>
    <property type="molecule type" value="Genomic_DNA"/>
</dbReference>
<dbReference type="RefSeq" id="WP_076113012.1">
    <property type="nucleotide sequence ID" value="NZ_MPTB01000034.1"/>
</dbReference>
<accession>A0ABX3H1N1</accession>
<sequence length="168" mass="19303">MSEMIAECMRRLDQSLEYVEKAVGKLPEEKIWFRPRPKMNAIGNLCLHVAGSEYQHLVSGIGNQPVIRDRPGELLETGGHSREELLTLLRSVRAESWSVVRKLTAADLERVVTITYPENSGVESYRWSIQKILIGAAEHYSYHTGQIVYAAKWLQEEDAHLLNWKHYN</sequence>
<organism evidence="2 3">
    <name type="scientific">Paenibacillus borealis</name>
    <dbReference type="NCBI Taxonomy" id="160799"/>
    <lineage>
        <taxon>Bacteria</taxon>
        <taxon>Bacillati</taxon>
        <taxon>Bacillota</taxon>
        <taxon>Bacilli</taxon>
        <taxon>Bacillales</taxon>
        <taxon>Paenibacillaceae</taxon>
        <taxon>Paenibacillus</taxon>
    </lineage>
</organism>
<evidence type="ECO:0000259" key="1">
    <source>
        <dbReference type="Pfam" id="PF12867"/>
    </source>
</evidence>
<evidence type="ECO:0000313" key="3">
    <source>
        <dbReference type="Proteomes" id="UP000187412"/>
    </source>
</evidence>
<comment type="caution">
    <text evidence="2">The sequence shown here is derived from an EMBL/GenBank/DDBJ whole genome shotgun (WGS) entry which is preliminary data.</text>
</comment>
<name>A0ABX3H1N1_PAEBO</name>
<dbReference type="InterPro" id="IPR034660">
    <property type="entry name" value="DinB/YfiT-like"/>
</dbReference>